<protein>
    <submittedName>
        <fullName evidence="1">Uncharacterized protein</fullName>
    </submittedName>
</protein>
<proteinExistence type="predicted"/>
<organism evidence="1 2">
    <name type="scientific">Brachionus plicatilis</name>
    <name type="common">Marine rotifer</name>
    <name type="synonym">Brachionus muelleri</name>
    <dbReference type="NCBI Taxonomy" id="10195"/>
    <lineage>
        <taxon>Eukaryota</taxon>
        <taxon>Metazoa</taxon>
        <taxon>Spiralia</taxon>
        <taxon>Gnathifera</taxon>
        <taxon>Rotifera</taxon>
        <taxon>Eurotatoria</taxon>
        <taxon>Monogononta</taxon>
        <taxon>Pseudotrocha</taxon>
        <taxon>Ploima</taxon>
        <taxon>Brachionidae</taxon>
        <taxon>Brachionus</taxon>
    </lineage>
</organism>
<gene>
    <name evidence="1" type="ORF">BpHYR1_050289</name>
</gene>
<name>A0A3M7SW78_BRAPC</name>
<sequence length="145" mass="16901">MKSGHFDRSGPFRFLEICFNKISKLKIIQNCFKKNTNFGCFDPMKLYAMSIEDESIISNNQNFKSLSKKVVLGKRVEKNLKPSRSQSISIKNGMLKKHSLNSSAKFIQRTEIFLVDFLRNYYISPGENILNRLCFLFVSIEIIRF</sequence>
<evidence type="ECO:0000313" key="1">
    <source>
        <dbReference type="EMBL" id="RNA40026.1"/>
    </source>
</evidence>
<reference evidence="1 2" key="1">
    <citation type="journal article" date="2018" name="Sci. Rep.">
        <title>Genomic signatures of local adaptation to the degree of environmental predictability in rotifers.</title>
        <authorList>
            <person name="Franch-Gras L."/>
            <person name="Hahn C."/>
            <person name="Garcia-Roger E.M."/>
            <person name="Carmona M.J."/>
            <person name="Serra M."/>
            <person name="Gomez A."/>
        </authorList>
    </citation>
    <scope>NUCLEOTIDE SEQUENCE [LARGE SCALE GENOMIC DNA]</scope>
    <source>
        <strain evidence="1">HYR1</strain>
    </source>
</reference>
<accession>A0A3M7SW78</accession>
<evidence type="ECO:0000313" key="2">
    <source>
        <dbReference type="Proteomes" id="UP000276133"/>
    </source>
</evidence>
<comment type="caution">
    <text evidence="1">The sequence shown here is derived from an EMBL/GenBank/DDBJ whole genome shotgun (WGS) entry which is preliminary data.</text>
</comment>
<dbReference type="EMBL" id="REGN01000685">
    <property type="protein sequence ID" value="RNA40026.1"/>
    <property type="molecule type" value="Genomic_DNA"/>
</dbReference>
<keyword evidence="2" id="KW-1185">Reference proteome</keyword>
<dbReference type="AlphaFoldDB" id="A0A3M7SW78"/>
<dbReference type="Proteomes" id="UP000276133">
    <property type="component" value="Unassembled WGS sequence"/>
</dbReference>